<dbReference type="AlphaFoldDB" id="A0A9D1AM17"/>
<sequence>MKLYHFTVGELAALMERVKGNVALIMEDGVAFAINSKLSQLYALRMLMNQFPDGYLSPELRVEDPRDRELILSYLMQRCSRISGWAS</sequence>
<gene>
    <name evidence="1" type="ORF">IAB89_04210</name>
</gene>
<proteinExistence type="predicted"/>
<dbReference type="EMBL" id="DVGZ01000041">
    <property type="protein sequence ID" value="HIR46854.1"/>
    <property type="molecule type" value="Genomic_DNA"/>
</dbReference>
<dbReference type="Proteomes" id="UP000824242">
    <property type="component" value="Unassembled WGS sequence"/>
</dbReference>
<accession>A0A9D1AM17</accession>
<reference evidence="1" key="2">
    <citation type="journal article" date="2021" name="PeerJ">
        <title>Extensive microbial diversity within the chicken gut microbiome revealed by metagenomics and culture.</title>
        <authorList>
            <person name="Gilroy R."/>
            <person name="Ravi A."/>
            <person name="Getino M."/>
            <person name="Pursley I."/>
            <person name="Horton D.L."/>
            <person name="Alikhan N.F."/>
            <person name="Baker D."/>
            <person name="Gharbi K."/>
            <person name="Hall N."/>
            <person name="Watson M."/>
            <person name="Adriaenssens E.M."/>
            <person name="Foster-Nyarko E."/>
            <person name="Jarju S."/>
            <person name="Secka A."/>
            <person name="Antonio M."/>
            <person name="Oren A."/>
            <person name="Chaudhuri R.R."/>
            <person name="La Ragione R."/>
            <person name="Hildebrand F."/>
            <person name="Pallen M.J."/>
        </authorList>
    </citation>
    <scope>NUCLEOTIDE SEQUENCE</scope>
    <source>
        <strain evidence="1">ChiSxjej1B13-7958</strain>
    </source>
</reference>
<comment type="caution">
    <text evidence="1">The sequence shown here is derived from an EMBL/GenBank/DDBJ whole genome shotgun (WGS) entry which is preliminary data.</text>
</comment>
<name>A0A9D1AM17_9FIRM</name>
<evidence type="ECO:0000313" key="2">
    <source>
        <dbReference type="Proteomes" id="UP000824242"/>
    </source>
</evidence>
<organism evidence="1 2">
    <name type="scientific">Candidatus Caccousia avicola</name>
    <dbReference type="NCBI Taxonomy" id="2840721"/>
    <lineage>
        <taxon>Bacteria</taxon>
        <taxon>Bacillati</taxon>
        <taxon>Bacillota</taxon>
        <taxon>Clostridia</taxon>
        <taxon>Eubacteriales</taxon>
        <taxon>Oscillospiraceae</taxon>
        <taxon>Oscillospiraceae incertae sedis</taxon>
        <taxon>Candidatus Caccousia</taxon>
    </lineage>
</organism>
<reference evidence="1" key="1">
    <citation type="submission" date="2020-10" db="EMBL/GenBank/DDBJ databases">
        <authorList>
            <person name="Gilroy R."/>
        </authorList>
    </citation>
    <scope>NUCLEOTIDE SEQUENCE</scope>
    <source>
        <strain evidence="1">ChiSxjej1B13-7958</strain>
    </source>
</reference>
<evidence type="ECO:0000313" key="1">
    <source>
        <dbReference type="EMBL" id="HIR46854.1"/>
    </source>
</evidence>
<protein>
    <submittedName>
        <fullName evidence="1">Uncharacterized protein</fullName>
    </submittedName>
</protein>